<feature type="region of interest" description="Disordered" evidence="8">
    <location>
        <begin position="18"/>
        <end position="66"/>
    </location>
</feature>
<name>A0A183IS74_9BILA</name>
<proteinExistence type="inferred from homology"/>
<keyword evidence="11" id="KW-1185">Reference proteome</keyword>
<keyword evidence="6" id="KW-0862">Zinc</keyword>
<evidence type="ECO:0000256" key="3">
    <source>
        <dbReference type="ARBA" id="ARBA00022473"/>
    </source>
</evidence>
<dbReference type="GO" id="GO:0044773">
    <property type="term" value="P:mitotic DNA damage checkpoint signaling"/>
    <property type="evidence" value="ECO:0007669"/>
    <property type="project" value="TreeGrafter"/>
</dbReference>
<keyword evidence="4" id="KW-0479">Metal-binding</keyword>
<evidence type="ECO:0000256" key="6">
    <source>
        <dbReference type="ARBA" id="ARBA00022833"/>
    </source>
</evidence>
<reference evidence="12" key="1">
    <citation type="submission" date="2016-06" db="UniProtKB">
        <authorList>
            <consortium name="WormBaseParasite"/>
        </authorList>
    </citation>
    <scope>IDENTIFICATION</scope>
</reference>
<organism evidence="12">
    <name type="scientific">Soboliphyme baturini</name>
    <dbReference type="NCBI Taxonomy" id="241478"/>
    <lineage>
        <taxon>Eukaryota</taxon>
        <taxon>Metazoa</taxon>
        <taxon>Ecdysozoa</taxon>
        <taxon>Nematoda</taxon>
        <taxon>Enoplea</taxon>
        <taxon>Dorylaimia</taxon>
        <taxon>Dioctophymatida</taxon>
        <taxon>Dioctophymatoidea</taxon>
        <taxon>Soboliphymatidae</taxon>
        <taxon>Soboliphyme</taxon>
    </lineage>
</organism>
<dbReference type="GO" id="GO:0016787">
    <property type="term" value="F:hydrolase activity"/>
    <property type="evidence" value="ECO:0007669"/>
    <property type="project" value="InterPro"/>
</dbReference>
<dbReference type="InterPro" id="IPR040050">
    <property type="entry name" value="ZNF830-like"/>
</dbReference>
<dbReference type="AlphaFoldDB" id="A0A183IS74"/>
<accession>A0A183IS74</accession>
<dbReference type="SUPFAM" id="SSF56235">
    <property type="entry name" value="N-terminal nucleophile aminohydrolases (Ntn hydrolases)"/>
    <property type="match status" value="1"/>
</dbReference>
<evidence type="ECO:0000256" key="4">
    <source>
        <dbReference type="ARBA" id="ARBA00022723"/>
    </source>
</evidence>
<dbReference type="GO" id="GO:0008270">
    <property type="term" value="F:zinc ion binding"/>
    <property type="evidence" value="ECO:0007669"/>
    <property type="project" value="UniProtKB-KW"/>
</dbReference>
<feature type="domain" description="ZNF380 coiled-coil" evidence="9">
    <location>
        <begin position="106"/>
        <end position="184"/>
    </location>
</feature>
<evidence type="ECO:0000313" key="10">
    <source>
        <dbReference type="EMBL" id="VDP10117.1"/>
    </source>
</evidence>
<evidence type="ECO:0000256" key="2">
    <source>
        <dbReference type="ARBA" id="ARBA00010872"/>
    </source>
</evidence>
<reference evidence="10 11" key="2">
    <citation type="submission" date="2018-11" db="EMBL/GenBank/DDBJ databases">
        <authorList>
            <consortium name="Pathogen Informatics"/>
        </authorList>
    </citation>
    <scope>NUCLEOTIDE SEQUENCE [LARGE SCALE GENOMIC DNA]</scope>
</reference>
<dbReference type="GO" id="GO:0033314">
    <property type="term" value="P:mitotic DNA replication checkpoint signaling"/>
    <property type="evidence" value="ECO:0007669"/>
    <property type="project" value="TreeGrafter"/>
</dbReference>
<dbReference type="InterPro" id="IPR029055">
    <property type="entry name" value="Ntn_hydrolases_N"/>
</dbReference>
<comment type="similarity">
    <text evidence="2">Belongs to the Ntn-hydrolase family.</text>
</comment>
<dbReference type="Pfam" id="PF01112">
    <property type="entry name" value="Asparaginase_2"/>
    <property type="match status" value="1"/>
</dbReference>
<gene>
    <name evidence="10" type="ORF">SBAD_LOCUS6471</name>
</gene>
<evidence type="ECO:0000313" key="11">
    <source>
        <dbReference type="Proteomes" id="UP000270296"/>
    </source>
</evidence>
<dbReference type="PANTHER" id="PTHR13278">
    <property type="entry name" value="ZINC FINGER PROTEIN 830"/>
    <property type="match status" value="1"/>
</dbReference>
<evidence type="ECO:0000256" key="7">
    <source>
        <dbReference type="ARBA" id="ARBA00023242"/>
    </source>
</evidence>
<dbReference type="OrthoDB" id="77607at2759"/>
<dbReference type="WBParaSite" id="SBAD_0000672001-mRNA-1">
    <property type="protein sequence ID" value="SBAD_0000672001-mRNA-1"/>
    <property type="gene ID" value="SBAD_0000672001"/>
</dbReference>
<keyword evidence="3" id="KW-0217">Developmental protein</keyword>
<sequence>MNSPKFDPVMNLLKLKTRASSPVAAEATVNSQQQFPPPKKARLDETAVGQREKSRKEHQNVPADFFDDPVASKVELSGTADIAYDDSIASKSQRTETENIEEMRQIPENFFDDPVLDSKVRNVPIQDTLDKEWALFRKEIQLEKLNAEVVADEQDDEFTFERHLEEIDEEIRGWSKVNDLEKKLEITKHVKVKKEELEYESCEESLEDELPEDRSGIWLLQAWCHMMSTGSSLDAVVIGCTVCEELQCDGTVGYGGSPDETGETTLDAMVMYG</sequence>
<dbReference type="PANTHER" id="PTHR13278:SF0">
    <property type="entry name" value="ZINC FINGER PROTEIN 830"/>
    <property type="match status" value="1"/>
</dbReference>
<dbReference type="GO" id="GO:0005681">
    <property type="term" value="C:spliceosomal complex"/>
    <property type="evidence" value="ECO:0007669"/>
    <property type="project" value="InterPro"/>
</dbReference>
<protein>
    <submittedName>
        <fullName evidence="12">Zinc finger protein 830</fullName>
    </submittedName>
</protein>
<dbReference type="GO" id="GO:0003676">
    <property type="term" value="F:nucleic acid binding"/>
    <property type="evidence" value="ECO:0007669"/>
    <property type="project" value="InterPro"/>
</dbReference>
<evidence type="ECO:0000259" key="9">
    <source>
        <dbReference type="Pfam" id="PF23406"/>
    </source>
</evidence>
<evidence type="ECO:0000256" key="8">
    <source>
        <dbReference type="SAM" id="MobiDB-lite"/>
    </source>
</evidence>
<dbReference type="Pfam" id="PF23406">
    <property type="entry name" value="ZNF380_CC"/>
    <property type="match status" value="1"/>
</dbReference>
<keyword evidence="7" id="KW-0539">Nucleus</keyword>
<dbReference type="EMBL" id="UZAM01009788">
    <property type="protein sequence ID" value="VDP10117.1"/>
    <property type="molecule type" value="Genomic_DNA"/>
</dbReference>
<evidence type="ECO:0000313" key="12">
    <source>
        <dbReference type="WBParaSite" id="SBAD_0000672001-mRNA-1"/>
    </source>
</evidence>
<dbReference type="GO" id="GO:0033260">
    <property type="term" value="P:nuclear DNA replication"/>
    <property type="evidence" value="ECO:0007669"/>
    <property type="project" value="TreeGrafter"/>
</dbReference>
<feature type="compositionally biased region" description="Basic and acidic residues" evidence="8">
    <location>
        <begin position="41"/>
        <end position="59"/>
    </location>
</feature>
<evidence type="ECO:0000256" key="5">
    <source>
        <dbReference type="ARBA" id="ARBA00022771"/>
    </source>
</evidence>
<dbReference type="InterPro" id="IPR000246">
    <property type="entry name" value="Peptidase_T2"/>
</dbReference>
<dbReference type="Proteomes" id="UP000270296">
    <property type="component" value="Unassembled WGS sequence"/>
</dbReference>
<dbReference type="InterPro" id="IPR059039">
    <property type="entry name" value="ZNF380_CC"/>
</dbReference>
<comment type="subcellular location">
    <subcellularLocation>
        <location evidence="1">Nucleus speckle</location>
    </subcellularLocation>
</comment>
<evidence type="ECO:0000256" key="1">
    <source>
        <dbReference type="ARBA" id="ARBA00004324"/>
    </source>
</evidence>
<keyword evidence="5" id="KW-0863">Zinc-finger</keyword>